<evidence type="ECO:0000313" key="3">
    <source>
        <dbReference type="EMBL" id="GAA2176727.1"/>
    </source>
</evidence>
<keyword evidence="2" id="KW-1133">Transmembrane helix</keyword>
<comment type="caution">
    <text evidence="3">The sequence shown here is derived from an EMBL/GenBank/DDBJ whole genome shotgun (WGS) entry which is preliminary data.</text>
</comment>
<protein>
    <recommendedName>
        <fullName evidence="5">TIGR01906 family membrane protein</fullName>
    </recommendedName>
</protein>
<dbReference type="EMBL" id="BAAAON010000003">
    <property type="protein sequence ID" value="GAA2176727.1"/>
    <property type="molecule type" value="Genomic_DNA"/>
</dbReference>
<feature type="compositionally biased region" description="Polar residues" evidence="1">
    <location>
        <begin position="54"/>
        <end position="64"/>
    </location>
</feature>
<sequence>MADKAENENQSGTAGSERRAALRSDQPGGGSTRVRESGFPMRKASTLPDVSAYTRASQSGTENKNGTEAEAKVEAETEDKNETDTSVTPAPVGTHVSTTPPGSGDSHGVAEPEITSTGQENPITIGSGYGGGVYSPPDHPTADPSSPATQQIAAIPVGRTSGGSTGAATAEDATRDDATRDATRDDTTRDATRDDTTRDATNDDAAPDTSSLAIRPPEEEVNRRANQRDEAAAAKPLLPRILQVAVALFFPIILLAAAVRAVTTPLFLWVEYHRPGFPADSYGFSTEDRMTYGSYAMDYILNWAPARYLGDLVNTDGDQLFLDSEVGHMADVKGVLSTGFVVATVLAILTIIACIYLARRYPGGIRRGLFAGAVATLVLAIALAVAGILAWETFFTQVHALLFADGTWTFRLDDTLIRLFPAQFWIDAAATVGAIVLIGAVLTLVLTWPTKARREKSADAYAARRANNGI</sequence>
<evidence type="ECO:0008006" key="5">
    <source>
        <dbReference type="Google" id="ProtNLM"/>
    </source>
</evidence>
<keyword evidence="2" id="KW-0812">Transmembrane</keyword>
<feature type="transmembrane region" description="Helical" evidence="2">
    <location>
        <begin position="424"/>
        <end position="448"/>
    </location>
</feature>
<dbReference type="InterPro" id="IPR010178">
    <property type="entry name" value="Lit"/>
</dbReference>
<feature type="compositionally biased region" description="Polar residues" evidence="1">
    <location>
        <begin position="114"/>
        <end position="124"/>
    </location>
</feature>
<keyword evidence="2" id="KW-0472">Membrane</keyword>
<dbReference type="Pfam" id="PF07314">
    <property type="entry name" value="Lit"/>
    <property type="match status" value="1"/>
</dbReference>
<reference evidence="3 4" key="1">
    <citation type="journal article" date="2019" name="Int. J. Syst. Evol. Microbiol.">
        <title>The Global Catalogue of Microorganisms (GCM) 10K type strain sequencing project: providing services to taxonomists for standard genome sequencing and annotation.</title>
        <authorList>
            <consortium name="The Broad Institute Genomics Platform"/>
            <consortium name="The Broad Institute Genome Sequencing Center for Infectious Disease"/>
            <person name="Wu L."/>
            <person name="Ma J."/>
        </authorList>
    </citation>
    <scope>NUCLEOTIDE SEQUENCE [LARGE SCALE GENOMIC DNA]</scope>
    <source>
        <strain evidence="3 4">JCM 14917</strain>
    </source>
</reference>
<evidence type="ECO:0000256" key="1">
    <source>
        <dbReference type="SAM" id="MobiDB-lite"/>
    </source>
</evidence>
<feature type="compositionally biased region" description="Basic and acidic residues" evidence="1">
    <location>
        <begin position="65"/>
        <end position="83"/>
    </location>
</feature>
<feature type="transmembrane region" description="Helical" evidence="2">
    <location>
        <begin position="335"/>
        <end position="357"/>
    </location>
</feature>
<feature type="transmembrane region" description="Helical" evidence="2">
    <location>
        <begin position="244"/>
        <end position="270"/>
    </location>
</feature>
<feature type="region of interest" description="Disordered" evidence="1">
    <location>
        <begin position="1"/>
        <end position="228"/>
    </location>
</feature>
<feature type="transmembrane region" description="Helical" evidence="2">
    <location>
        <begin position="369"/>
        <end position="391"/>
    </location>
</feature>
<name>A0ABN3AZW1_9MICC</name>
<proteinExistence type="predicted"/>
<organism evidence="3 4">
    <name type="scientific">Arthrobacter parietis</name>
    <dbReference type="NCBI Taxonomy" id="271434"/>
    <lineage>
        <taxon>Bacteria</taxon>
        <taxon>Bacillati</taxon>
        <taxon>Actinomycetota</taxon>
        <taxon>Actinomycetes</taxon>
        <taxon>Micrococcales</taxon>
        <taxon>Micrococcaceae</taxon>
        <taxon>Arthrobacter</taxon>
    </lineage>
</organism>
<dbReference type="RefSeq" id="WP_346028447.1">
    <property type="nucleotide sequence ID" value="NZ_BAAAON010000003.1"/>
</dbReference>
<feature type="compositionally biased region" description="Polar residues" evidence="1">
    <location>
        <begin position="143"/>
        <end position="152"/>
    </location>
</feature>
<evidence type="ECO:0000256" key="2">
    <source>
        <dbReference type="SAM" id="Phobius"/>
    </source>
</evidence>
<keyword evidence="4" id="KW-1185">Reference proteome</keyword>
<feature type="compositionally biased region" description="Basic and acidic residues" evidence="1">
    <location>
        <begin position="216"/>
        <end position="228"/>
    </location>
</feature>
<accession>A0ABN3AZW1</accession>
<gene>
    <name evidence="3" type="ORF">GCM10009784_24370</name>
</gene>
<evidence type="ECO:0000313" key="4">
    <source>
        <dbReference type="Proteomes" id="UP001500974"/>
    </source>
</evidence>
<dbReference type="Proteomes" id="UP001500974">
    <property type="component" value="Unassembled WGS sequence"/>
</dbReference>
<feature type="compositionally biased region" description="Basic and acidic residues" evidence="1">
    <location>
        <begin position="172"/>
        <end position="201"/>
    </location>
</feature>